<gene>
    <name evidence="2" type="ORF">EPK99_09225</name>
</gene>
<feature type="domain" description="GSCFA" evidence="1">
    <location>
        <begin position="42"/>
        <end position="310"/>
    </location>
</feature>
<name>A0A444LI81_9HYPH</name>
<protein>
    <submittedName>
        <fullName evidence="2">GSCFA family protein</fullName>
    </submittedName>
</protein>
<keyword evidence="3" id="KW-1185">Reference proteome</keyword>
<dbReference type="Pfam" id="PF08885">
    <property type="entry name" value="GSCFA"/>
    <property type="match status" value="1"/>
</dbReference>
<dbReference type="InterPro" id="IPR014982">
    <property type="entry name" value="GSCFA"/>
</dbReference>
<comment type="caution">
    <text evidence="2">The sequence shown here is derived from an EMBL/GenBank/DDBJ whole genome shotgun (WGS) entry which is preliminary data.</text>
</comment>
<evidence type="ECO:0000259" key="1">
    <source>
        <dbReference type="Pfam" id="PF08885"/>
    </source>
</evidence>
<organism evidence="2 3">
    <name type="scientific">Neorhizobium lilium</name>
    <dbReference type="NCBI Taxonomy" id="2503024"/>
    <lineage>
        <taxon>Bacteria</taxon>
        <taxon>Pseudomonadati</taxon>
        <taxon>Pseudomonadota</taxon>
        <taxon>Alphaproteobacteria</taxon>
        <taxon>Hyphomicrobiales</taxon>
        <taxon>Rhizobiaceae</taxon>
        <taxon>Rhizobium/Agrobacterium group</taxon>
        <taxon>Neorhizobium</taxon>
    </lineage>
</organism>
<evidence type="ECO:0000313" key="2">
    <source>
        <dbReference type="EMBL" id="RWX78760.1"/>
    </source>
</evidence>
<dbReference type="OrthoDB" id="369216at2"/>
<dbReference type="AlphaFoldDB" id="A0A444LI81"/>
<dbReference type="Proteomes" id="UP000287687">
    <property type="component" value="Unassembled WGS sequence"/>
</dbReference>
<accession>A0A444LI81</accession>
<sequence length="356" mass="40293">MVNPYSDAKPYQMWRRAVARIEPHLVDPVVTPRFQLATSTRVGTAGSCFAQHIAKKIAEIGFNYLITESGDDLSHHEKVTRQFGVYSARYGNLYTPAQLSQLLDECFEGREFSETAWQRPDGRFVDPYRPQIEPVGFSSPDEVVYARKEHLEAARRVFRESEVFIFTLGLTESWRSKVDGAVFPLAPGVVAGSFDPEKHEFHNYSVRETTKILGEALDKLKNVNPDIKVLLTVSPVPLIATYEDRHILASTTYSKAVLRIAAQEYVEKYDWVDYFPSFEIITASSTGGMYFESDYREVSPLGVAHAMRCFVRNYTSGAERVEIEEIRDSRPERKNPGTGEMPAIICDEEAIDAVNI</sequence>
<reference evidence="2 3" key="1">
    <citation type="submission" date="2019-01" db="EMBL/GenBank/DDBJ databases">
        <title>The draft genome of Rhizobium sp. 24NR.</title>
        <authorList>
            <person name="Liu L."/>
            <person name="Liang L."/>
            <person name="Shi S."/>
            <person name="Xu L."/>
            <person name="Wang X."/>
            <person name="Li L."/>
            <person name="Zhang X."/>
        </authorList>
    </citation>
    <scope>NUCLEOTIDE SEQUENCE [LARGE SCALE GENOMIC DNA]</scope>
    <source>
        <strain evidence="2 3">24NR</strain>
    </source>
</reference>
<dbReference type="EMBL" id="SBIP01000002">
    <property type="protein sequence ID" value="RWX78760.1"/>
    <property type="molecule type" value="Genomic_DNA"/>
</dbReference>
<evidence type="ECO:0000313" key="3">
    <source>
        <dbReference type="Proteomes" id="UP000287687"/>
    </source>
</evidence>
<proteinExistence type="predicted"/>